<name>A0AAF0TRT5_SOLVR</name>
<evidence type="ECO:0000313" key="1">
    <source>
        <dbReference type="EMBL" id="WMV23575.1"/>
    </source>
</evidence>
<accession>A0AAF0TRT5</accession>
<protein>
    <submittedName>
        <fullName evidence="1">Uncharacterized protein</fullName>
    </submittedName>
</protein>
<dbReference type="Proteomes" id="UP001234989">
    <property type="component" value="Chromosome 4"/>
</dbReference>
<reference evidence="1" key="1">
    <citation type="submission" date="2023-08" db="EMBL/GenBank/DDBJ databases">
        <title>A de novo genome assembly of Solanum verrucosum Schlechtendal, a Mexican diploid species geographically isolated from the other diploid A-genome species in potato relatives.</title>
        <authorList>
            <person name="Hosaka K."/>
        </authorList>
    </citation>
    <scope>NUCLEOTIDE SEQUENCE</scope>
    <source>
        <tissue evidence="1">Young leaves</tissue>
    </source>
</reference>
<proteinExistence type="predicted"/>
<keyword evidence="2" id="KW-1185">Reference proteome</keyword>
<organism evidence="1 2">
    <name type="scientific">Solanum verrucosum</name>
    <dbReference type="NCBI Taxonomy" id="315347"/>
    <lineage>
        <taxon>Eukaryota</taxon>
        <taxon>Viridiplantae</taxon>
        <taxon>Streptophyta</taxon>
        <taxon>Embryophyta</taxon>
        <taxon>Tracheophyta</taxon>
        <taxon>Spermatophyta</taxon>
        <taxon>Magnoliopsida</taxon>
        <taxon>eudicotyledons</taxon>
        <taxon>Gunneridae</taxon>
        <taxon>Pentapetalae</taxon>
        <taxon>asterids</taxon>
        <taxon>lamiids</taxon>
        <taxon>Solanales</taxon>
        <taxon>Solanaceae</taxon>
        <taxon>Solanoideae</taxon>
        <taxon>Solaneae</taxon>
        <taxon>Solanum</taxon>
    </lineage>
</organism>
<dbReference type="EMBL" id="CP133615">
    <property type="protein sequence ID" value="WMV23575.1"/>
    <property type="molecule type" value="Genomic_DNA"/>
</dbReference>
<evidence type="ECO:0000313" key="2">
    <source>
        <dbReference type="Proteomes" id="UP001234989"/>
    </source>
</evidence>
<gene>
    <name evidence="1" type="ORF">MTR67_016960</name>
</gene>
<sequence>MRIPHRPLFPRNDCKVEFTNTPPLGISPSNSLNETLMLLRASFSNDLGIVPDKAFKDKFKNSNLIKLAKDNGIEPVNELFDRSRDCRFWSSPNLLGIMPEKWLPERYSPTMAFSSPISDGTSPSIEFCDTFRKRRPLIFQIFNGNFDENLLQPK</sequence>
<dbReference type="AlphaFoldDB" id="A0AAF0TRT5"/>